<dbReference type="Pfam" id="PF01467">
    <property type="entry name" value="CTP_transf_like"/>
    <property type="match status" value="1"/>
</dbReference>
<feature type="binding site" evidence="9">
    <location>
        <position position="9"/>
    </location>
    <ligand>
        <name>substrate</name>
    </ligand>
</feature>
<comment type="subcellular location">
    <subcellularLocation>
        <location evidence="9">Cytoplasm</location>
    </subcellularLocation>
</comment>
<feature type="binding site" evidence="9">
    <location>
        <position position="98"/>
    </location>
    <ligand>
        <name>ATP</name>
        <dbReference type="ChEBI" id="CHEBI:30616"/>
    </ligand>
</feature>
<keyword evidence="7 9" id="KW-0173">Coenzyme A biosynthesis</keyword>
<dbReference type="OrthoDB" id="9806661at2"/>
<dbReference type="PANTHER" id="PTHR21342">
    <property type="entry name" value="PHOSPHOPANTETHEINE ADENYLYLTRANSFERASE"/>
    <property type="match status" value="1"/>
</dbReference>
<evidence type="ECO:0000256" key="8">
    <source>
        <dbReference type="ARBA" id="ARBA00029346"/>
    </source>
</evidence>
<organism evidence="11 12">
    <name type="scientific">Thermoflexus hugenholtzii JAD2</name>
    <dbReference type="NCBI Taxonomy" id="877466"/>
    <lineage>
        <taxon>Bacteria</taxon>
        <taxon>Bacillati</taxon>
        <taxon>Chloroflexota</taxon>
        <taxon>Thermoflexia</taxon>
        <taxon>Thermoflexales</taxon>
        <taxon>Thermoflexaceae</taxon>
        <taxon>Thermoflexus</taxon>
    </lineage>
</organism>
<dbReference type="InParanoid" id="A0A212R6Q8"/>
<evidence type="ECO:0000256" key="7">
    <source>
        <dbReference type="ARBA" id="ARBA00022993"/>
    </source>
</evidence>
<name>A0A212R6Q8_9CHLR</name>
<evidence type="ECO:0000256" key="1">
    <source>
        <dbReference type="ARBA" id="ARBA00022490"/>
    </source>
</evidence>
<feature type="binding site" evidence="9">
    <location>
        <position position="41"/>
    </location>
    <ligand>
        <name>substrate</name>
    </ligand>
</feature>
<protein>
    <recommendedName>
        <fullName evidence="9">Phosphopantetheine adenylyltransferase</fullName>
        <ecNumber evidence="9">2.7.7.3</ecNumber>
    </recommendedName>
    <alternativeName>
        <fullName evidence="9">Dephospho-CoA pyrophosphorylase</fullName>
    </alternativeName>
    <alternativeName>
        <fullName evidence="9">Pantetheine-phosphate adenylyltransferase</fullName>
        <shortName evidence="9">PPAT</shortName>
    </alternativeName>
</protein>
<evidence type="ECO:0000256" key="9">
    <source>
        <dbReference type="HAMAP-Rule" id="MF_00151"/>
    </source>
</evidence>
<dbReference type="GO" id="GO:0004595">
    <property type="term" value="F:pantetheine-phosphate adenylyltransferase activity"/>
    <property type="evidence" value="ECO:0007669"/>
    <property type="project" value="UniProtKB-UniRule"/>
</dbReference>
<dbReference type="Gene3D" id="3.40.50.620">
    <property type="entry name" value="HUPs"/>
    <property type="match status" value="1"/>
</dbReference>
<dbReference type="GO" id="GO:0015937">
    <property type="term" value="P:coenzyme A biosynthetic process"/>
    <property type="evidence" value="ECO:0007669"/>
    <property type="project" value="UniProtKB-UniRule"/>
</dbReference>
<feature type="binding site" evidence="9">
    <location>
        <begin position="123"/>
        <end position="129"/>
    </location>
    <ligand>
        <name>ATP</name>
        <dbReference type="ChEBI" id="CHEBI:30616"/>
    </ligand>
</feature>
<dbReference type="NCBIfam" id="TIGR01510">
    <property type="entry name" value="coaD_prev_kdtB"/>
    <property type="match status" value="1"/>
</dbReference>
<keyword evidence="4 9" id="KW-0547">Nucleotide-binding</keyword>
<keyword evidence="3 9" id="KW-0548">Nucleotidyltransferase</keyword>
<keyword evidence="1 9" id="KW-0963">Cytoplasm</keyword>
<dbReference type="GO" id="GO:0005524">
    <property type="term" value="F:ATP binding"/>
    <property type="evidence" value="ECO:0007669"/>
    <property type="project" value="UniProtKB-KW"/>
</dbReference>
<reference evidence="12" key="1">
    <citation type="submission" date="2017-06" db="EMBL/GenBank/DDBJ databases">
        <authorList>
            <person name="Varghese N."/>
            <person name="Submissions S."/>
        </authorList>
    </citation>
    <scope>NUCLEOTIDE SEQUENCE [LARGE SCALE GENOMIC DNA]</scope>
    <source>
        <strain evidence="12">JAD2</strain>
    </source>
</reference>
<evidence type="ECO:0000256" key="6">
    <source>
        <dbReference type="ARBA" id="ARBA00022842"/>
    </source>
</evidence>
<dbReference type="PANTHER" id="PTHR21342:SF1">
    <property type="entry name" value="PHOSPHOPANTETHEINE ADENYLYLTRANSFERASE"/>
    <property type="match status" value="1"/>
</dbReference>
<evidence type="ECO:0000259" key="10">
    <source>
        <dbReference type="Pfam" id="PF01467"/>
    </source>
</evidence>
<keyword evidence="5 9" id="KW-0067">ATP-binding</keyword>
<comment type="similarity">
    <text evidence="9">Belongs to the bacterial CoaD family.</text>
</comment>
<dbReference type="AlphaFoldDB" id="A0A212R6Q8"/>
<accession>A0A212R6Q8</accession>
<feature type="domain" description="Cytidyltransferase-like" evidence="10">
    <location>
        <begin position="5"/>
        <end position="133"/>
    </location>
</feature>
<dbReference type="EMBL" id="FYEK01000035">
    <property type="protein sequence ID" value="SNB67805.1"/>
    <property type="molecule type" value="Genomic_DNA"/>
</dbReference>
<comment type="function">
    <text evidence="9">Reversibly transfers an adenylyl group from ATP to 4'-phosphopantetheine, yielding dephospho-CoA (dPCoA) and pyrophosphate.</text>
</comment>
<dbReference type="SUPFAM" id="SSF52374">
    <property type="entry name" value="Nucleotidylyl transferase"/>
    <property type="match status" value="1"/>
</dbReference>
<feature type="binding site" evidence="9">
    <location>
        <begin position="88"/>
        <end position="90"/>
    </location>
    <ligand>
        <name>ATP</name>
        <dbReference type="ChEBI" id="CHEBI:30616"/>
    </ligand>
</feature>
<evidence type="ECO:0000256" key="4">
    <source>
        <dbReference type="ARBA" id="ARBA00022741"/>
    </source>
</evidence>
<proteinExistence type="inferred from homology"/>
<dbReference type="UniPathway" id="UPA00241">
    <property type="reaction ID" value="UER00355"/>
</dbReference>
<comment type="pathway">
    <text evidence="9">Cofactor biosynthesis; coenzyme A biosynthesis; CoA from (R)-pantothenate: step 4/5.</text>
</comment>
<feature type="binding site" evidence="9">
    <location>
        <begin position="9"/>
        <end position="10"/>
    </location>
    <ligand>
        <name>ATP</name>
        <dbReference type="ChEBI" id="CHEBI:30616"/>
    </ligand>
</feature>
<dbReference type="RefSeq" id="WP_088571564.1">
    <property type="nucleotide sequence ID" value="NZ_FYEK01000035.1"/>
</dbReference>
<dbReference type="InterPro" id="IPR004821">
    <property type="entry name" value="Cyt_trans-like"/>
</dbReference>
<dbReference type="Proteomes" id="UP000197025">
    <property type="component" value="Unassembled WGS sequence"/>
</dbReference>
<dbReference type="HAMAP" id="MF_00151">
    <property type="entry name" value="PPAT_bact"/>
    <property type="match status" value="1"/>
</dbReference>
<sequence>MTRALYPASFDPIHYGHIDIATRAAAIFDELVVGVYDRPSKSLLFSLEERLALAREALQHLPNVTVMAYSGLTVDFARRIGARVIVRGLRVISDFELELQMALTNKQLAPEIEVVCLMTSRDYAFISSSIVREVALLGGDVSAMVPPHVARALAAKAAERAGEAVPIVSIRE</sequence>
<dbReference type="EC" id="2.7.7.3" evidence="9"/>
<dbReference type="CDD" id="cd02163">
    <property type="entry name" value="PPAT"/>
    <property type="match status" value="1"/>
</dbReference>
<feature type="binding site" evidence="9">
    <location>
        <position position="73"/>
    </location>
    <ligand>
        <name>substrate</name>
    </ligand>
</feature>
<keyword evidence="12" id="KW-1185">Reference proteome</keyword>
<keyword evidence="2 9" id="KW-0808">Transferase</keyword>
<evidence type="ECO:0000256" key="5">
    <source>
        <dbReference type="ARBA" id="ARBA00022840"/>
    </source>
</evidence>
<keyword evidence="6 9" id="KW-0460">Magnesium</keyword>
<comment type="catalytic activity">
    <reaction evidence="8 9">
        <text>(R)-4'-phosphopantetheine + ATP + H(+) = 3'-dephospho-CoA + diphosphate</text>
        <dbReference type="Rhea" id="RHEA:19801"/>
        <dbReference type="ChEBI" id="CHEBI:15378"/>
        <dbReference type="ChEBI" id="CHEBI:30616"/>
        <dbReference type="ChEBI" id="CHEBI:33019"/>
        <dbReference type="ChEBI" id="CHEBI:57328"/>
        <dbReference type="ChEBI" id="CHEBI:61723"/>
        <dbReference type="EC" id="2.7.7.3"/>
    </reaction>
</comment>
<comment type="subunit">
    <text evidence="9">Homohexamer.</text>
</comment>
<feature type="binding site" evidence="9">
    <location>
        <position position="17"/>
    </location>
    <ligand>
        <name>ATP</name>
        <dbReference type="ChEBI" id="CHEBI:30616"/>
    </ligand>
</feature>
<feature type="binding site" evidence="9">
    <location>
        <position position="87"/>
    </location>
    <ligand>
        <name>substrate</name>
    </ligand>
</feature>
<gene>
    <name evidence="9" type="primary">coaD</name>
    <name evidence="11" type="ORF">SAMN02746019_00001750</name>
</gene>
<comment type="cofactor">
    <cofactor evidence="9">
        <name>Mg(2+)</name>
        <dbReference type="ChEBI" id="CHEBI:18420"/>
    </cofactor>
</comment>
<evidence type="ECO:0000313" key="12">
    <source>
        <dbReference type="Proteomes" id="UP000197025"/>
    </source>
</evidence>
<dbReference type="PRINTS" id="PR01020">
    <property type="entry name" value="LPSBIOSNTHSS"/>
</dbReference>
<dbReference type="GO" id="GO:0005737">
    <property type="term" value="C:cytoplasm"/>
    <property type="evidence" value="ECO:0007669"/>
    <property type="project" value="UniProtKB-SubCell"/>
</dbReference>
<dbReference type="NCBIfam" id="TIGR00125">
    <property type="entry name" value="cyt_tran_rel"/>
    <property type="match status" value="1"/>
</dbReference>
<feature type="site" description="Transition state stabilizer" evidence="9">
    <location>
        <position position="17"/>
    </location>
</feature>
<dbReference type="FunCoup" id="A0A212R6Q8">
    <property type="interactions" value="402"/>
</dbReference>
<evidence type="ECO:0000256" key="2">
    <source>
        <dbReference type="ARBA" id="ARBA00022679"/>
    </source>
</evidence>
<dbReference type="InterPro" id="IPR001980">
    <property type="entry name" value="PPAT"/>
</dbReference>
<dbReference type="InterPro" id="IPR014729">
    <property type="entry name" value="Rossmann-like_a/b/a_fold"/>
</dbReference>
<evidence type="ECO:0000313" key="11">
    <source>
        <dbReference type="EMBL" id="SNB67805.1"/>
    </source>
</evidence>
<evidence type="ECO:0000256" key="3">
    <source>
        <dbReference type="ARBA" id="ARBA00022695"/>
    </source>
</evidence>